<evidence type="ECO:0000256" key="3">
    <source>
        <dbReference type="ARBA" id="ARBA00004569"/>
    </source>
</evidence>
<organism evidence="15 16">
    <name type="scientific">Ascaris lumbricoides</name>
    <name type="common">Giant roundworm</name>
    <dbReference type="NCBI Taxonomy" id="6252"/>
    <lineage>
        <taxon>Eukaryota</taxon>
        <taxon>Metazoa</taxon>
        <taxon>Ecdysozoa</taxon>
        <taxon>Nematoda</taxon>
        <taxon>Chromadorea</taxon>
        <taxon>Rhabditida</taxon>
        <taxon>Spirurina</taxon>
        <taxon>Ascaridomorpha</taxon>
        <taxon>Ascaridoidea</taxon>
        <taxon>Ascarididae</taxon>
        <taxon>Ascaris</taxon>
    </lineage>
</organism>
<evidence type="ECO:0000256" key="12">
    <source>
        <dbReference type="ARBA" id="ARBA00023004"/>
    </source>
</evidence>
<evidence type="ECO:0000256" key="4">
    <source>
        <dbReference type="ARBA" id="ARBA00004678"/>
    </source>
</evidence>
<evidence type="ECO:0000256" key="2">
    <source>
        <dbReference type="ARBA" id="ARBA00001970"/>
    </source>
</evidence>
<dbReference type="PROSITE" id="PS00559">
    <property type="entry name" value="MOLYBDOPTERIN_EUK"/>
    <property type="match status" value="1"/>
</dbReference>
<evidence type="ECO:0000256" key="8">
    <source>
        <dbReference type="ARBA" id="ARBA00022505"/>
    </source>
</evidence>
<evidence type="ECO:0000256" key="13">
    <source>
        <dbReference type="ARBA" id="ARBA00023128"/>
    </source>
</evidence>
<dbReference type="InterPro" id="IPR036374">
    <property type="entry name" value="OxRdtase_Mopterin-bd_sf"/>
</dbReference>
<keyword evidence="15" id="KW-1185">Reference proteome</keyword>
<dbReference type="PRINTS" id="PR00407">
    <property type="entry name" value="EUMOPTERIN"/>
</dbReference>
<dbReference type="GO" id="GO:0043546">
    <property type="term" value="F:molybdopterin cofactor binding"/>
    <property type="evidence" value="ECO:0007669"/>
    <property type="project" value="InterPro"/>
</dbReference>
<sequence length="569" mass="64158">MNIMWSRNTIRLLRRATLRLSIISGESTDADTSSIRRKAYCNTPSPNGSYRSRILPWIAVAGGTFAATLYFRNHLVPKAYAESAESNETAEELKVPERKDLPTFRLEEVKKHGKDAEQIWVTYQSGVYDITDFVEAHPGGDKILLSAGGAVDPYWNVYDVHKTPLVIEMMEDMRVGNLDPRDIVVEEIRAEDDPYRHDPKRHPALLVNSQRPFNAETPAELLLDASYTPNQLFFVRSHMPVPVIDIKTHRLQVDGLGVKKPIVLSVDDLKRKFQQVSVSATLQCAGNRRVEMAKFKKVQGLAWRGQAIGNAKWTGVRLRDILIAAGVDPNDKRLKHVQCSGADNDGEGHYFGASITFEKAMHEDTIVAYQMNGEDIPRDHGYPIRLIAPGIVGARQVKWLTNIHVSDEESDTQWQRKDYRALPPTIGHNDPHDFELVPSIQEYPVQCAFCRPAVNTKVHRSDEEIEVAGYAWSGGGRGIIQVLVSPDGGNTWQLAELAHPEGQDLDHMWSWTLFKATVKIPKDAKYMDLVCKATDRSYNTQPETAIGIWNVRGLIHNAWHHIRVDIIDD</sequence>
<accession>A0A0M3I7X2</accession>
<dbReference type="GO" id="GO:0005758">
    <property type="term" value="C:mitochondrial intermembrane space"/>
    <property type="evidence" value="ECO:0007669"/>
    <property type="project" value="UniProtKB-SubCell"/>
</dbReference>
<dbReference type="SMART" id="SM01117">
    <property type="entry name" value="Cyt-b5"/>
    <property type="match status" value="1"/>
</dbReference>
<dbReference type="InterPro" id="IPR022407">
    <property type="entry name" value="OxRdtase_Mopterin_BS"/>
</dbReference>
<protein>
    <recommendedName>
        <fullName evidence="7">sulfite oxidase</fullName>
        <ecNumber evidence="7">1.8.3.1</ecNumber>
    </recommendedName>
</protein>
<dbReference type="AlphaFoldDB" id="A0A0M3I7X2"/>
<evidence type="ECO:0000313" key="15">
    <source>
        <dbReference type="Proteomes" id="UP000036681"/>
    </source>
</evidence>
<dbReference type="SUPFAM" id="SSF55856">
    <property type="entry name" value="Cytochrome b5-like heme/steroid binding domain"/>
    <property type="match status" value="1"/>
</dbReference>
<dbReference type="Pfam" id="PF03404">
    <property type="entry name" value="Mo-co_dimer"/>
    <property type="match status" value="1"/>
</dbReference>
<dbReference type="InterPro" id="IPR008335">
    <property type="entry name" value="Mopterin_OxRdtase_euk"/>
</dbReference>
<keyword evidence="12" id="KW-0408">Iron</keyword>
<dbReference type="Gene3D" id="3.90.420.10">
    <property type="entry name" value="Oxidoreductase, molybdopterin-binding domain"/>
    <property type="match status" value="1"/>
</dbReference>
<dbReference type="Gene3D" id="2.60.40.650">
    <property type="match status" value="1"/>
</dbReference>
<dbReference type="PRINTS" id="PR00363">
    <property type="entry name" value="CYTOCHROMEB5"/>
</dbReference>
<comment type="cofactor">
    <cofactor evidence="2">
        <name>heme b</name>
        <dbReference type="ChEBI" id="CHEBI:60344"/>
    </cofactor>
</comment>
<dbReference type="UniPathway" id="UPA00096"/>
<proteinExistence type="predicted"/>
<evidence type="ECO:0000256" key="10">
    <source>
        <dbReference type="ARBA" id="ARBA00022723"/>
    </source>
</evidence>
<name>A0A0M3I7X2_ASCLU</name>
<evidence type="ECO:0000256" key="1">
    <source>
        <dbReference type="ARBA" id="ARBA00001924"/>
    </source>
</evidence>
<keyword evidence="11" id="KW-0560">Oxidoreductase</keyword>
<dbReference type="InterPro" id="IPR014756">
    <property type="entry name" value="Ig_E-set"/>
</dbReference>
<keyword evidence="9" id="KW-0349">Heme</keyword>
<keyword evidence="10" id="KW-0479">Metal-binding</keyword>
<dbReference type="InterPro" id="IPR000572">
    <property type="entry name" value="OxRdtase_Mopterin-bd_dom"/>
</dbReference>
<dbReference type="WBParaSite" id="ALUE_0001335601-mRNA-1">
    <property type="protein sequence ID" value="ALUE_0001335601-mRNA-1"/>
    <property type="gene ID" value="ALUE_0001335601"/>
</dbReference>
<evidence type="ECO:0000256" key="9">
    <source>
        <dbReference type="ARBA" id="ARBA00022617"/>
    </source>
</evidence>
<evidence type="ECO:0000256" key="11">
    <source>
        <dbReference type="ARBA" id="ARBA00023002"/>
    </source>
</evidence>
<dbReference type="InterPro" id="IPR018506">
    <property type="entry name" value="Cyt_B5_heme-BS"/>
</dbReference>
<dbReference type="InterPro" id="IPR005066">
    <property type="entry name" value="MoCF_OxRdtse_dimer"/>
</dbReference>
<reference evidence="16" key="1">
    <citation type="submission" date="2016-05" db="UniProtKB">
        <authorList>
            <consortium name="WormBaseParasite"/>
        </authorList>
    </citation>
    <scope>IDENTIFICATION</scope>
</reference>
<dbReference type="FunFam" id="3.10.120.10:FF:000007">
    <property type="entry name" value="Sulfite oxidase, mitochondrial"/>
    <property type="match status" value="1"/>
</dbReference>
<evidence type="ECO:0000259" key="14">
    <source>
        <dbReference type="PROSITE" id="PS50255"/>
    </source>
</evidence>
<dbReference type="GO" id="GO:0006790">
    <property type="term" value="P:sulfur compound metabolic process"/>
    <property type="evidence" value="ECO:0007669"/>
    <property type="project" value="UniProtKB-UniPathway"/>
</dbReference>
<evidence type="ECO:0000256" key="5">
    <source>
        <dbReference type="ARBA" id="ARBA00004971"/>
    </source>
</evidence>
<comment type="cofactor">
    <cofactor evidence="1">
        <name>Mo-molybdopterin</name>
        <dbReference type="ChEBI" id="CHEBI:71302"/>
    </cofactor>
</comment>
<dbReference type="Proteomes" id="UP000036681">
    <property type="component" value="Unplaced"/>
</dbReference>
<dbReference type="GO" id="GO:0030151">
    <property type="term" value="F:molybdenum ion binding"/>
    <property type="evidence" value="ECO:0007669"/>
    <property type="project" value="InterPro"/>
</dbReference>
<dbReference type="SUPFAM" id="SSF56524">
    <property type="entry name" value="Oxidoreductase molybdopterin-binding domain"/>
    <property type="match status" value="1"/>
</dbReference>
<dbReference type="PANTHER" id="PTHR19372">
    <property type="entry name" value="SULFITE REDUCTASE"/>
    <property type="match status" value="1"/>
</dbReference>
<dbReference type="GO" id="GO:0020037">
    <property type="term" value="F:heme binding"/>
    <property type="evidence" value="ECO:0007669"/>
    <property type="project" value="InterPro"/>
</dbReference>
<comment type="subcellular location">
    <subcellularLocation>
        <location evidence="3">Mitochondrion intermembrane space</location>
    </subcellularLocation>
</comment>
<evidence type="ECO:0000256" key="6">
    <source>
        <dbReference type="ARBA" id="ARBA00011738"/>
    </source>
</evidence>
<comment type="pathway">
    <text evidence="5">Energy metabolism; sulfur metabolism.</text>
</comment>
<evidence type="ECO:0000313" key="16">
    <source>
        <dbReference type="WBParaSite" id="ALUE_0001335601-mRNA-1"/>
    </source>
</evidence>
<dbReference type="Gene3D" id="3.10.120.10">
    <property type="entry name" value="Cytochrome b5-like heme/steroid binding domain"/>
    <property type="match status" value="1"/>
</dbReference>
<dbReference type="Pfam" id="PF00173">
    <property type="entry name" value="Cyt-b5"/>
    <property type="match status" value="1"/>
</dbReference>
<comment type="pathway">
    <text evidence="4">Sulfur metabolism.</text>
</comment>
<dbReference type="FunFam" id="3.90.420.10:FF:000002">
    <property type="entry name" value="sulfite oxidase, mitochondrial"/>
    <property type="match status" value="1"/>
</dbReference>
<comment type="subunit">
    <text evidence="6">Homodimer.</text>
</comment>
<keyword evidence="13" id="KW-0496">Mitochondrion</keyword>
<dbReference type="PROSITE" id="PS00191">
    <property type="entry name" value="CYTOCHROME_B5_1"/>
    <property type="match status" value="1"/>
</dbReference>
<dbReference type="InterPro" id="IPR001199">
    <property type="entry name" value="Cyt_B5-like_heme/steroid-bd"/>
</dbReference>
<dbReference type="PANTHER" id="PTHR19372:SF7">
    <property type="entry name" value="SULFITE OXIDASE, MITOCHONDRIAL"/>
    <property type="match status" value="1"/>
</dbReference>
<feature type="domain" description="Cytochrome b5 heme-binding" evidence="14">
    <location>
        <begin position="101"/>
        <end position="179"/>
    </location>
</feature>
<dbReference type="PROSITE" id="PS50255">
    <property type="entry name" value="CYTOCHROME_B5_2"/>
    <property type="match status" value="1"/>
</dbReference>
<dbReference type="EC" id="1.8.3.1" evidence="7"/>
<evidence type="ECO:0000256" key="7">
    <source>
        <dbReference type="ARBA" id="ARBA00012505"/>
    </source>
</evidence>
<dbReference type="SUPFAM" id="SSF81296">
    <property type="entry name" value="E set domains"/>
    <property type="match status" value="1"/>
</dbReference>
<dbReference type="CDD" id="cd02111">
    <property type="entry name" value="eukary_SO_Moco"/>
    <property type="match status" value="1"/>
</dbReference>
<keyword evidence="8" id="KW-0500">Molybdenum</keyword>
<dbReference type="Pfam" id="PF00174">
    <property type="entry name" value="Oxidored_molyb"/>
    <property type="match status" value="1"/>
</dbReference>
<dbReference type="InterPro" id="IPR036400">
    <property type="entry name" value="Cyt_B5-like_heme/steroid_sf"/>
</dbReference>
<dbReference type="GO" id="GO:0008482">
    <property type="term" value="F:sulfite oxidase activity"/>
    <property type="evidence" value="ECO:0007669"/>
    <property type="project" value="UniProtKB-EC"/>
</dbReference>